<protein>
    <submittedName>
        <fullName evidence="2">Uncharacterized protein</fullName>
    </submittedName>
</protein>
<accession>A0A9W7G1J6</accession>
<keyword evidence="3" id="KW-1185">Reference proteome</keyword>
<name>A0A9W7G1J6_9STRA</name>
<reference evidence="3" key="1">
    <citation type="journal article" date="2023" name="Commun. Biol.">
        <title>Genome analysis of Parmales, the sister group of diatoms, reveals the evolutionary specialization of diatoms from phago-mixotrophs to photoautotrophs.</title>
        <authorList>
            <person name="Ban H."/>
            <person name="Sato S."/>
            <person name="Yoshikawa S."/>
            <person name="Yamada K."/>
            <person name="Nakamura Y."/>
            <person name="Ichinomiya M."/>
            <person name="Sato N."/>
            <person name="Blanc-Mathieu R."/>
            <person name="Endo H."/>
            <person name="Kuwata A."/>
            <person name="Ogata H."/>
        </authorList>
    </citation>
    <scope>NUCLEOTIDE SEQUENCE [LARGE SCALE GENOMIC DNA]</scope>
</reference>
<organism evidence="2 3">
    <name type="scientific">Triparma columacea</name>
    <dbReference type="NCBI Taxonomy" id="722753"/>
    <lineage>
        <taxon>Eukaryota</taxon>
        <taxon>Sar</taxon>
        <taxon>Stramenopiles</taxon>
        <taxon>Ochrophyta</taxon>
        <taxon>Bolidophyceae</taxon>
        <taxon>Parmales</taxon>
        <taxon>Triparmaceae</taxon>
        <taxon>Triparma</taxon>
    </lineage>
</organism>
<comment type="caution">
    <text evidence="2">The sequence shown here is derived from an EMBL/GenBank/DDBJ whole genome shotgun (WGS) entry which is preliminary data.</text>
</comment>
<sequence>MNPNVLKAHRTNIKNPYASSNSRKRSPPTTLARNPQRIGPASDSPSEVPEVPKVVVKTLKSLLAPGPVAPAINFLPPSVSCLLPGPFTSPVSIAGPGGAGKTNFMLASSLDRVINSWFRGEGDFIVYLQAGMEVGAAGGSGVAKRLDMMAQASLTAHLESLPSLSPTINFYNSHKYTRSAPLPPNATVENLVSAIKAHAMANFILLPCPNSEEFELVMGMVEGCDNSKTIKGIIATMEERKGSKCALVCVDSIAGIYRASYNDTGRTADSGNIKDNSKIFRVARAMRGMPVGFLVANQATAQLGGGGLWKACFGISWANCCQTRIQVDRYMDGGKEGAQWKRWMEFKDMKIDFRIVDSGIVQEGMGM</sequence>
<dbReference type="EMBL" id="BRYA01000664">
    <property type="protein sequence ID" value="GMI28538.1"/>
    <property type="molecule type" value="Genomic_DNA"/>
</dbReference>
<dbReference type="InterPro" id="IPR027417">
    <property type="entry name" value="P-loop_NTPase"/>
</dbReference>
<evidence type="ECO:0000256" key="1">
    <source>
        <dbReference type="SAM" id="MobiDB-lite"/>
    </source>
</evidence>
<dbReference type="Proteomes" id="UP001165065">
    <property type="component" value="Unassembled WGS sequence"/>
</dbReference>
<proteinExistence type="predicted"/>
<dbReference type="Gene3D" id="3.40.50.300">
    <property type="entry name" value="P-loop containing nucleotide triphosphate hydrolases"/>
    <property type="match status" value="1"/>
</dbReference>
<feature type="compositionally biased region" description="Polar residues" evidence="1">
    <location>
        <begin position="13"/>
        <end position="33"/>
    </location>
</feature>
<feature type="region of interest" description="Disordered" evidence="1">
    <location>
        <begin position="1"/>
        <end position="49"/>
    </location>
</feature>
<dbReference type="SUPFAM" id="SSF52540">
    <property type="entry name" value="P-loop containing nucleoside triphosphate hydrolases"/>
    <property type="match status" value="1"/>
</dbReference>
<dbReference type="OrthoDB" id="194450at2759"/>
<dbReference type="AlphaFoldDB" id="A0A9W7G1J6"/>
<evidence type="ECO:0000313" key="2">
    <source>
        <dbReference type="EMBL" id="GMI28538.1"/>
    </source>
</evidence>
<gene>
    <name evidence="2" type="ORF">TrCOL_g8333</name>
</gene>
<evidence type="ECO:0000313" key="3">
    <source>
        <dbReference type="Proteomes" id="UP001165065"/>
    </source>
</evidence>